<dbReference type="RefSeq" id="WP_089064547.1">
    <property type="nucleotide sequence ID" value="NZ_CP022316.1"/>
</dbReference>
<organism evidence="2 3">
    <name type="scientific">Brachybacterium avium</name>
    <dbReference type="NCBI Taxonomy" id="2017485"/>
    <lineage>
        <taxon>Bacteria</taxon>
        <taxon>Bacillati</taxon>
        <taxon>Actinomycetota</taxon>
        <taxon>Actinomycetes</taxon>
        <taxon>Micrococcales</taxon>
        <taxon>Dermabacteraceae</taxon>
        <taxon>Brachybacterium</taxon>
    </lineage>
</organism>
<evidence type="ECO:0000313" key="2">
    <source>
        <dbReference type="EMBL" id="ASK65305.1"/>
    </source>
</evidence>
<proteinExistence type="predicted"/>
<evidence type="ECO:0000313" key="3">
    <source>
        <dbReference type="Proteomes" id="UP000198398"/>
    </source>
</evidence>
<name>A0A220UB85_9MICO</name>
<protein>
    <submittedName>
        <fullName evidence="2">ABC transporter permease</fullName>
    </submittedName>
</protein>
<feature type="transmembrane region" description="Helical" evidence="1">
    <location>
        <begin position="169"/>
        <end position="189"/>
    </location>
</feature>
<keyword evidence="3" id="KW-1185">Reference proteome</keyword>
<keyword evidence="1" id="KW-1133">Transmembrane helix</keyword>
<gene>
    <name evidence="2" type="ORF">CFK39_05065</name>
</gene>
<dbReference type="Proteomes" id="UP000198398">
    <property type="component" value="Chromosome"/>
</dbReference>
<keyword evidence="1" id="KW-0812">Transmembrane</keyword>
<dbReference type="OrthoDB" id="4792768at2"/>
<evidence type="ECO:0000256" key="1">
    <source>
        <dbReference type="SAM" id="Phobius"/>
    </source>
</evidence>
<dbReference type="AlphaFoldDB" id="A0A220UB85"/>
<feature type="transmembrane region" description="Helical" evidence="1">
    <location>
        <begin position="16"/>
        <end position="37"/>
    </location>
</feature>
<feature type="transmembrane region" description="Helical" evidence="1">
    <location>
        <begin position="143"/>
        <end position="162"/>
    </location>
</feature>
<dbReference type="EMBL" id="CP022316">
    <property type="protein sequence ID" value="ASK65305.1"/>
    <property type="molecule type" value="Genomic_DNA"/>
</dbReference>
<accession>A0A220UB85</accession>
<keyword evidence="1" id="KW-0472">Membrane</keyword>
<feature type="transmembrane region" description="Helical" evidence="1">
    <location>
        <begin position="209"/>
        <end position="233"/>
    </location>
</feature>
<feature type="transmembrane region" description="Helical" evidence="1">
    <location>
        <begin position="49"/>
        <end position="71"/>
    </location>
</feature>
<dbReference type="KEGG" id="brv:CFK39_05065"/>
<sequence>MRPDIDLRSYLDTRGATILLTLSVLALLAFAALGGLIQPAVMPQGTADVEFTVIVLGLPLSLIIPVFAVMMTAGEWSDRSIQNTFLQRPGRLGVLVSKVIAATAVVAVLVALAIGLAAAATWIGGELMGEGAVFSSFESLLTTQLPILAATLLFSLAMGILLQSTVISLVIAIGLPFVISTAGVLTMTFGSELISDIVRAVDLSAAADALGAGTAGAFELLPLALLVLLPAALGVRRWSQREVG</sequence>
<feature type="transmembrane region" description="Helical" evidence="1">
    <location>
        <begin position="92"/>
        <end position="123"/>
    </location>
</feature>
<reference evidence="3" key="1">
    <citation type="submission" date="2017-07" db="EMBL/GenBank/DDBJ databases">
        <title>Brachybacterium sp. VR2415.</title>
        <authorList>
            <person name="Tak E.J."/>
            <person name="Bae J.-W."/>
        </authorList>
    </citation>
    <scope>NUCLEOTIDE SEQUENCE [LARGE SCALE GENOMIC DNA]</scope>
    <source>
        <strain evidence="3">VR2415</strain>
    </source>
</reference>